<gene>
    <name evidence="4" type="ORF">ABID19_004156</name>
</gene>
<feature type="domain" description="SH3b" evidence="3">
    <location>
        <begin position="25"/>
        <end position="86"/>
    </location>
</feature>
<evidence type="ECO:0000313" key="5">
    <source>
        <dbReference type="Proteomes" id="UP001549204"/>
    </source>
</evidence>
<reference evidence="4 5" key="1">
    <citation type="submission" date="2024-06" db="EMBL/GenBank/DDBJ databases">
        <title>Genomic Encyclopedia of Type Strains, Phase IV (KMG-IV): sequencing the most valuable type-strain genomes for metagenomic binning, comparative biology and taxonomic classification.</title>
        <authorList>
            <person name="Goeker M."/>
        </authorList>
    </citation>
    <scope>NUCLEOTIDE SEQUENCE [LARGE SCALE GENOMIC DNA]</scope>
    <source>
        <strain evidence="4 5">DSM 100022</strain>
    </source>
</reference>
<dbReference type="Gene3D" id="2.30.30.40">
    <property type="entry name" value="SH3 Domains"/>
    <property type="match status" value="1"/>
</dbReference>
<accession>A0ABV2GS35</accession>
<evidence type="ECO:0000256" key="2">
    <source>
        <dbReference type="SAM" id="SignalP"/>
    </source>
</evidence>
<sequence>MNFRMLATLVLAFVGLVAFPVSASAATAYTTTTLNVRSGPGPDYARVATLPAGHRVTVFGCEGSWCSIRAAGIRGWASANYLDRAYVSRPIIVQPQIVIRPQHHRPHWSHRPHRPHRPRPPRPPRPHKPQCKIAPGFSCK</sequence>
<evidence type="ECO:0000256" key="1">
    <source>
        <dbReference type="SAM" id="MobiDB-lite"/>
    </source>
</evidence>
<dbReference type="Pfam" id="PF08239">
    <property type="entry name" value="SH3_3"/>
    <property type="match status" value="1"/>
</dbReference>
<dbReference type="PROSITE" id="PS51781">
    <property type="entry name" value="SH3B"/>
    <property type="match status" value="1"/>
</dbReference>
<keyword evidence="5" id="KW-1185">Reference proteome</keyword>
<dbReference type="EMBL" id="JBEPMC010000007">
    <property type="protein sequence ID" value="MET3581110.1"/>
    <property type="molecule type" value="Genomic_DNA"/>
</dbReference>
<feature type="chain" id="PRO_5046986603" evidence="2">
    <location>
        <begin position="24"/>
        <end position="140"/>
    </location>
</feature>
<dbReference type="InterPro" id="IPR003646">
    <property type="entry name" value="SH3-like_bac-type"/>
</dbReference>
<feature type="region of interest" description="Disordered" evidence="1">
    <location>
        <begin position="103"/>
        <end position="140"/>
    </location>
</feature>
<organism evidence="4 5">
    <name type="scientific">Mesorhizobium robiniae</name>
    <dbReference type="NCBI Taxonomy" id="559315"/>
    <lineage>
        <taxon>Bacteria</taxon>
        <taxon>Pseudomonadati</taxon>
        <taxon>Pseudomonadota</taxon>
        <taxon>Alphaproteobacteria</taxon>
        <taxon>Hyphomicrobiales</taxon>
        <taxon>Phyllobacteriaceae</taxon>
        <taxon>Mesorhizobium</taxon>
    </lineage>
</organism>
<protein>
    <submittedName>
        <fullName evidence="4">Uncharacterized protein YraI</fullName>
    </submittedName>
</protein>
<dbReference type="Proteomes" id="UP001549204">
    <property type="component" value="Unassembled WGS sequence"/>
</dbReference>
<feature type="signal peptide" evidence="2">
    <location>
        <begin position="1"/>
        <end position="23"/>
    </location>
</feature>
<proteinExistence type="predicted"/>
<dbReference type="SMART" id="SM00287">
    <property type="entry name" value="SH3b"/>
    <property type="match status" value="1"/>
</dbReference>
<keyword evidence="2" id="KW-0732">Signal</keyword>
<comment type="caution">
    <text evidence="4">The sequence shown here is derived from an EMBL/GenBank/DDBJ whole genome shotgun (WGS) entry which is preliminary data.</text>
</comment>
<evidence type="ECO:0000313" key="4">
    <source>
        <dbReference type="EMBL" id="MET3581110.1"/>
    </source>
</evidence>
<feature type="compositionally biased region" description="Basic residues" evidence="1">
    <location>
        <begin position="103"/>
        <end position="130"/>
    </location>
</feature>
<name>A0ABV2GS35_9HYPH</name>
<evidence type="ECO:0000259" key="3">
    <source>
        <dbReference type="PROSITE" id="PS51781"/>
    </source>
</evidence>